<evidence type="ECO:0000259" key="2">
    <source>
        <dbReference type="PROSITE" id="PS51724"/>
    </source>
</evidence>
<dbReference type="EMBL" id="FAOP01000013">
    <property type="protein sequence ID" value="CUU09095.1"/>
    <property type="molecule type" value="Genomic_DNA"/>
</dbReference>
<dbReference type="Pfam" id="PF05036">
    <property type="entry name" value="SPOR"/>
    <property type="match status" value="2"/>
</dbReference>
<feature type="region of interest" description="Disordered" evidence="1">
    <location>
        <begin position="90"/>
        <end position="116"/>
    </location>
</feature>
<dbReference type="InterPro" id="IPR007730">
    <property type="entry name" value="SPOR-like_dom"/>
</dbReference>
<protein>
    <submittedName>
        <fullName evidence="3">Sporulation related domain-containing protein</fullName>
    </submittedName>
</protein>
<dbReference type="InterPro" id="IPR036680">
    <property type="entry name" value="SPOR-like_sf"/>
</dbReference>
<dbReference type="Proteomes" id="UP000182011">
    <property type="component" value="Unassembled WGS sequence"/>
</dbReference>
<dbReference type="SUPFAM" id="SSF110997">
    <property type="entry name" value="Sporulation related repeat"/>
    <property type="match status" value="1"/>
</dbReference>
<organism evidence="3 4">
    <name type="scientific">Candidatus Kryptonium thompsonii</name>
    <dbReference type="NCBI Taxonomy" id="1633631"/>
    <lineage>
        <taxon>Bacteria</taxon>
        <taxon>Pseudomonadati</taxon>
        <taxon>Candidatus Kryptoniota</taxon>
        <taxon>Candidatus Kryptonium</taxon>
    </lineage>
</organism>
<evidence type="ECO:0000256" key="1">
    <source>
        <dbReference type="SAM" id="MobiDB-lite"/>
    </source>
</evidence>
<dbReference type="GO" id="GO:0042834">
    <property type="term" value="F:peptidoglycan binding"/>
    <property type="evidence" value="ECO:0007669"/>
    <property type="project" value="InterPro"/>
</dbReference>
<dbReference type="PROSITE" id="PS51724">
    <property type="entry name" value="SPOR"/>
    <property type="match status" value="1"/>
</dbReference>
<evidence type="ECO:0000313" key="4">
    <source>
        <dbReference type="Proteomes" id="UP000182011"/>
    </source>
</evidence>
<dbReference type="PROSITE" id="PS51257">
    <property type="entry name" value="PROKAR_LIPOPROTEIN"/>
    <property type="match status" value="1"/>
</dbReference>
<dbReference type="Gene3D" id="3.30.70.1070">
    <property type="entry name" value="Sporulation related repeat"/>
    <property type="match status" value="1"/>
</dbReference>
<accession>A0A0S4NCM1</accession>
<dbReference type="AlphaFoldDB" id="A0A0P1P886"/>
<feature type="domain" description="SPOR" evidence="2">
    <location>
        <begin position="145"/>
        <end position="223"/>
    </location>
</feature>
<accession>A0A0P1P886</accession>
<evidence type="ECO:0000313" key="3">
    <source>
        <dbReference type="EMBL" id="CUU09095.1"/>
    </source>
</evidence>
<name>A0A0P1P886_9BACT</name>
<sequence>MKKFVLIPLAFFILSCAGNKVKIKPEQQVLNTPNDTTLTLNEPKKLFSAQITDSTIDSVVIPGRRKQEKTPQIIVAPIILPITTFPIQTAQPPEQKSDVKSIPEIKSPSEQPSEKPIEVLEKPIEVKEKKSEAEFVKPEIKLPIQPKQSEYFIQIGAFITQNSADEQLEKFKTLYPGKNGWIIFDSTLGLYKVQVNGIKDSTDLIQTLALIQEQFPDAFIVSSSQTKEQTTPSKSQIKVQIGAYSNIANAQKVKEYIESKFKVGTEVSQEKGFFKVFVYLNEDATDILSEIKSEFPSAFIVK</sequence>
<gene>
    <name evidence="3" type="ORF">JGI4_02271</name>
</gene>
<reference evidence="3 4" key="1">
    <citation type="submission" date="2015-11" db="EMBL/GenBank/DDBJ databases">
        <authorList>
            <person name="Zhang Y."/>
            <person name="Guo Z."/>
        </authorList>
    </citation>
    <scope>NUCLEOTIDE SEQUENCE [LARGE SCALE GENOMIC DNA]</scope>
    <source>
        <strain evidence="3">JGI-4</strain>
    </source>
</reference>
<dbReference type="STRING" id="1633631.GCA_001442925_02264"/>
<proteinExistence type="predicted"/>